<feature type="transmembrane region" description="Helical" evidence="13">
    <location>
        <begin position="39"/>
        <end position="60"/>
    </location>
</feature>
<keyword evidence="5" id="KW-0297">G-protein coupled receptor</keyword>
<reference evidence="16" key="2">
    <citation type="submission" date="2025-08" db="UniProtKB">
        <authorList>
            <consortium name="RefSeq"/>
        </authorList>
    </citation>
    <scope>IDENTIFICATION</scope>
    <source>
        <strain evidence="16">S238N-H82</strain>
        <tissue evidence="16">Testes</tissue>
    </source>
</reference>
<protein>
    <submittedName>
        <fullName evidence="16">Somatostatin receptor type 2-like</fullName>
    </submittedName>
</protein>
<keyword evidence="9" id="KW-0675">Receptor</keyword>
<dbReference type="PANTHER" id="PTHR24229:SF112">
    <property type="entry name" value="CHEMOKINE-LIKE RECEPTOR 1"/>
    <property type="match status" value="1"/>
</dbReference>
<comment type="subcellular location">
    <subcellularLocation>
        <location evidence="1">Cell membrane</location>
        <topology evidence="1">Multi-pass membrane protein</topology>
    </subcellularLocation>
</comment>
<dbReference type="InterPro" id="IPR009150">
    <property type="entry name" value="Neuropept_B/W_rcpt"/>
</dbReference>
<dbReference type="SUPFAM" id="SSF81321">
    <property type="entry name" value="Family A G protein-coupled receptor-like"/>
    <property type="match status" value="1"/>
</dbReference>
<dbReference type="RefSeq" id="XP_035699570.1">
    <property type="nucleotide sequence ID" value="XM_035843677.1"/>
</dbReference>
<keyword evidence="10" id="KW-0325">Glycoprotein</keyword>
<dbReference type="GO" id="GO:0005886">
    <property type="term" value="C:plasma membrane"/>
    <property type="evidence" value="ECO:0000318"/>
    <property type="project" value="GO_Central"/>
</dbReference>
<dbReference type="PRINTS" id="PR00237">
    <property type="entry name" value="GPCRRHODOPSN"/>
</dbReference>
<dbReference type="PRINTS" id="PR01855">
    <property type="entry name" value="NRPEPTIDEWR"/>
</dbReference>
<dbReference type="GeneID" id="118432149"/>
<dbReference type="Gene3D" id="1.20.1070.10">
    <property type="entry name" value="Rhodopsin 7-helix transmembrane proteins"/>
    <property type="match status" value="1"/>
</dbReference>
<dbReference type="GO" id="GO:0043005">
    <property type="term" value="C:neuron projection"/>
    <property type="evidence" value="ECO:0000318"/>
    <property type="project" value="GO_Central"/>
</dbReference>
<evidence type="ECO:0000256" key="9">
    <source>
        <dbReference type="ARBA" id="ARBA00023170"/>
    </source>
</evidence>
<evidence type="ECO:0000256" key="10">
    <source>
        <dbReference type="ARBA" id="ARBA00023180"/>
    </source>
</evidence>
<feature type="transmembrane region" description="Helical" evidence="13">
    <location>
        <begin position="155"/>
        <end position="177"/>
    </location>
</feature>
<dbReference type="CDD" id="cd14970">
    <property type="entry name" value="7tmA_Opioid_R-like"/>
    <property type="match status" value="1"/>
</dbReference>
<dbReference type="FunFam" id="1.20.1070.10:FF:000060">
    <property type="entry name" value="Somatostatin receptor type 1"/>
    <property type="match status" value="1"/>
</dbReference>
<dbReference type="Pfam" id="PF00001">
    <property type="entry name" value="7tm_1"/>
    <property type="match status" value="1"/>
</dbReference>
<evidence type="ECO:0000256" key="6">
    <source>
        <dbReference type="ARBA" id="ARBA00023136"/>
    </source>
</evidence>
<keyword evidence="6 13" id="KW-0472">Membrane</keyword>
<evidence type="ECO:0000256" key="7">
    <source>
        <dbReference type="ARBA" id="ARBA00023139"/>
    </source>
</evidence>
<keyword evidence="7" id="KW-0564">Palmitate</keyword>
<keyword evidence="15" id="KW-1185">Reference proteome</keyword>
<evidence type="ECO:0000256" key="2">
    <source>
        <dbReference type="ARBA" id="ARBA00022475"/>
    </source>
</evidence>
<sequence>MDMWTGNWSHVNGTDGAFVPQALGFAPAIFTTIMLISPVVYGTVTVVGLLGNMLVIYMLLCHTKAKDATNCYILNLALADTLFLLGVPFISASSAMGRWVFGEAMCKIVLSMDTLNMFSSVFILVALSVDRYLATVRANTHPHLRQRKMVKTVSLSVWAAAFILTIPVMVVSGTTLLEDGTYDCALYWPDGKVVSWHKAFTSYTFIIGFVLPVLVISVSYLLVVRHLRRNTSTHAAVARVSIKMRTKVTKTVTAMIMTFIVCWLPFHVCQLVGLTTDVRPTPAVLVLFHMTLAMTYANSCVNPILYVFMSQKFRGSFRAALRLNRKTSADRMYVRQSATVARHRLEIPAFFEEEKCEVNVGTVQCSAGVIYSFESAL</sequence>
<feature type="transmembrane region" description="Helical" evidence="13">
    <location>
        <begin position="115"/>
        <end position="134"/>
    </location>
</feature>
<evidence type="ECO:0000313" key="15">
    <source>
        <dbReference type="Proteomes" id="UP000001554"/>
    </source>
</evidence>
<dbReference type="GO" id="GO:0008188">
    <property type="term" value="F:neuropeptide receptor activity"/>
    <property type="evidence" value="ECO:0007669"/>
    <property type="project" value="InterPro"/>
</dbReference>
<accession>A0A9J7MF20</accession>
<feature type="transmembrane region" description="Helical" evidence="13">
    <location>
        <begin position="72"/>
        <end position="95"/>
    </location>
</feature>
<evidence type="ECO:0000259" key="14">
    <source>
        <dbReference type="PROSITE" id="PS50262"/>
    </source>
</evidence>
<dbReference type="InterPro" id="IPR017452">
    <property type="entry name" value="GPCR_Rhodpsn_7TM"/>
</dbReference>
<evidence type="ECO:0000256" key="11">
    <source>
        <dbReference type="ARBA" id="ARBA00023224"/>
    </source>
</evidence>
<organism evidence="15 16">
    <name type="scientific">Branchiostoma floridae</name>
    <name type="common">Florida lancelet</name>
    <name type="synonym">Amphioxus</name>
    <dbReference type="NCBI Taxonomy" id="7739"/>
    <lineage>
        <taxon>Eukaryota</taxon>
        <taxon>Metazoa</taxon>
        <taxon>Chordata</taxon>
        <taxon>Cephalochordata</taxon>
        <taxon>Leptocardii</taxon>
        <taxon>Amphioxiformes</taxon>
        <taxon>Branchiostomatidae</taxon>
        <taxon>Branchiostoma</taxon>
    </lineage>
</organism>
<dbReference type="PANTHER" id="PTHR24229">
    <property type="entry name" value="NEUROPEPTIDES RECEPTOR"/>
    <property type="match status" value="1"/>
</dbReference>
<keyword evidence="3 13" id="KW-0812">Transmembrane</keyword>
<dbReference type="AlphaFoldDB" id="A0A9J7MF20"/>
<dbReference type="KEGG" id="bfo:118432149"/>
<proteinExistence type="predicted"/>
<keyword evidence="2" id="KW-1003">Cell membrane</keyword>
<feature type="transmembrane region" description="Helical" evidence="13">
    <location>
        <begin position="203"/>
        <end position="227"/>
    </location>
</feature>
<evidence type="ECO:0000313" key="16">
    <source>
        <dbReference type="RefSeq" id="XP_035699570.1"/>
    </source>
</evidence>
<evidence type="ECO:0000256" key="13">
    <source>
        <dbReference type="SAM" id="Phobius"/>
    </source>
</evidence>
<keyword evidence="12" id="KW-0449">Lipoprotein</keyword>
<reference evidence="15" key="1">
    <citation type="journal article" date="2020" name="Nat. Ecol. Evol.">
        <title>Deeply conserved synteny resolves early events in vertebrate evolution.</title>
        <authorList>
            <person name="Simakov O."/>
            <person name="Marletaz F."/>
            <person name="Yue J.X."/>
            <person name="O'Connell B."/>
            <person name="Jenkins J."/>
            <person name="Brandt A."/>
            <person name="Calef R."/>
            <person name="Tung C.H."/>
            <person name="Huang T.K."/>
            <person name="Schmutz J."/>
            <person name="Satoh N."/>
            <person name="Yu J.K."/>
            <person name="Putnam N.H."/>
            <person name="Green R.E."/>
            <person name="Rokhsar D.S."/>
        </authorList>
    </citation>
    <scope>NUCLEOTIDE SEQUENCE [LARGE SCALE GENOMIC DNA]</scope>
    <source>
        <strain evidence="15">S238N-H82</strain>
    </source>
</reference>
<dbReference type="OrthoDB" id="6076970at2759"/>
<evidence type="ECO:0000256" key="3">
    <source>
        <dbReference type="ARBA" id="ARBA00022692"/>
    </source>
</evidence>
<keyword evidence="4 13" id="KW-1133">Transmembrane helix</keyword>
<evidence type="ECO:0000256" key="1">
    <source>
        <dbReference type="ARBA" id="ARBA00004651"/>
    </source>
</evidence>
<keyword evidence="8" id="KW-1015">Disulfide bond</keyword>
<feature type="domain" description="G-protein coupled receptors family 1 profile" evidence="14">
    <location>
        <begin position="51"/>
        <end position="306"/>
    </location>
</feature>
<name>A0A9J7MF20_BRAFL</name>
<evidence type="ECO:0000256" key="4">
    <source>
        <dbReference type="ARBA" id="ARBA00022989"/>
    </source>
</evidence>
<dbReference type="InterPro" id="IPR000276">
    <property type="entry name" value="GPCR_Rhodpsn"/>
</dbReference>
<dbReference type="GO" id="GO:0004930">
    <property type="term" value="F:G protein-coupled receptor activity"/>
    <property type="evidence" value="ECO:0000318"/>
    <property type="project" value="GO_Central"/>
</dbReference>
<evidence type="ECO:0000256" key="12">
    <source>
        <dbReference type="ARBA" id="ARBA00023288"/>
    </source>
</evidence>
<evidence type="ECO:0000256" key="8">
    <source>
        <dbReference type="ARBA" id="ARBA00023157"/>
    </source>
</evidence>
<gene>
    <name evidence="16" type="primary">LOC118432149</name>
</gene>
<feature type="transmembrane region" description="Helical" evidence="13">
    <location>
        <begin position="248"/>
        <end position="266"/>
    </location>
</feature>
<dbReference type="GO" id="GO:0007218">
    <property type="term" value="P:neuropeptide signaling pathway"/>
    <property type="evidence" value="ECO:0000318"/>
    <property type="project" value="GO_Central"/>
</dbReference>
<keyword evidence="11" id="KW-0807">Transducer</keyword>
<dbReference type="PROSITE" id="PS50262">
    <property type="entry name" value="G_PROTEIN_RECEP_F1_2"/>
    <property type="match status" value="1"/>
</dbReference>
<dbReference type="Proteomes" id="UP000001554">
    <property type="component" value="Chromosome 15"/>
</dbReference>
<dbReference type="OMA" id="CQATAYI"/>
<feature type="transmembrane region" description="Helical" evidence="13">
    <location>
        <begin position="286"/>
        <end position="308"/>
    </location>
</feature>
<evidence type="ECO:0000256" key="5">
    <source>
        <dbReference type="ARBA" id="ARBA00023040"/>
    </source>
</evidence>
<dbReference type="GO" id="GO:0042923">
    <property type="term" value="F:neuropeptide binding"/>
    <property type="evidence" value="ECO:0000318"/>
    <property type="project" value="GO_Central"/>
</dbReference>